<keyword evidence="2" id="KW-1133">Transmembrane helix</keyword>
<feature type="coiled-coil region" evidence="1">
    <location>
        <begin position="212"/>
        <end position="239"/>
    </location>
</feature>
<feature type="transmembrane region" description="Helical" evidence="2">
    <location>
        <begin position="176"/>
        <end position="199"/>
    </location>
</feature>
<dbReference type="InterPro" id="IPR050469">
    <property type="entry name" value="Diguanylate_Cyclase"/>
</dbReference>
<accession>A0A1W2BBA7</accession>
<dbReference type="EMBL" id="FWXW01000005">
    <property type="protein sequence ID" value="SMC70060.1"/>
    <property type="molecule type" value="Genomic_DNA"/>
</dbReference>
<dbReference type="SMART" id="SM00267">
    <property type="entry name" value="GGDEF"/>
    <property type="match status" value="1"/>
</dbReference>
<dbReference type="CDD" id="cd01949">
    <property type="entry name" value="GGDEF"/>
    <property type="match status" value="1"/>
</dbReference>
<name>A0A1W2BBA7_9FIRM</name>
<dbReference type="Gene3D" id="3.30.70.270">
    <property type="match status" value="1"/>
</dbReference>
<dbReference type="GO" id="GO:1902201">
    <property type="term" value="P:negative regulation of bacterial-type flagellum-dependent cell motility"/>
    <property type="evidence" value="ECO:0007669"/>
    <property type="project" value="TreeGrafter"/>
</dbReference>
<keyword evidence="1" id="KW-0175">Coiled coil</keyword>
<dbReference type="InterPro" id="IPR043128">
    <property type="entry name" value="Rev_trsase/Diguanyl_cyclase"/>
</dbReference>
<dbReference type="PANTHER" id="PTHR45138">
    <property type="entry name" value="REGULATORY COMPONENTS OF SENSORY TRANSDUCTION SYSTEM"/>
    <property type="match status" value="1"/>
</dbReference>
<feature type="transmembrane region" description="Helical" evidence="2">
    <location>
        <begin position="34"/>
        <end position="56"/>
    </location>
</feature>
<dbReference type="InterPro" id="IPR000160">
    <property type="entry name" value="GGDEF_dom"/>
</dbReference>
<keyword evidence="5" id="KW-1185">Reference proteome</keyword>
<dbReference type="GO" id="GO:0043709">
    <property type="term" value="P:cell adhesion involved in single-species biofilm formation"/>
    <property type="evidence" value="ECO:0007669"/>
    <property type="project" value="TreeGrafter"/>
</dbReference>
<dbReference type="SUPFAM" id="SSF55073">
    <property type="entry name" value="Nucleotide cyclase"/>
    <property type="match status" value="1"/>
</dbReference>
<dbReference type="Pfam" id="PF00990">
    <property type="entry name" value="GGDEF"/>
    <property type="match status" value="1"/>
</dbReference>
<keyword evidence="2" id="KW-0472">Membrane</keyword>
<dbReference type="PANTHER" id="PTHR45138:SF9">
    <property type="entry name" value="DIGUANYLATE CYCLASE DGCM-RELATED"/>
    <property type="match status" value="1"/>
</dbReference>
<evidence type="ECO:0000256" key="2">
    <source>
        <dbReference type="SAM" id="Phobius"/>
    </source>
</evidence>
<dbReference type="InterPro" id="IPR029787">
    <property type="entry name" value="Nucleotide_cyclase"/>
</dbReference>
<keyword evidence="2" id="KW-0812">Transmembrane</keyword>
<gene>
    <name evidence="4" type="ORF">SAMN02745168_2112</name>
</gene>
<sequence>MNMAELLACPEIKDKDKAHLRRELLKDNLRRGRILAMLIIVLECIFIGIDLVSALLKVDDRFSFYGYFAMYSVMIGLNITFLVLSRKKDKSGEISPDRMKKAEKGLVAYITLILTWGSLVSLMDQSLYGNLTVFITNMVLCSIVFVMSTQQMWVPYCVSVLILCVGLPFFQSSGDILIGHYVNIAVFTVISWFASRMIYKSYCSSFKSKLLLNESNSMLEREIDENREINAKLSMANLQLKKLALLDELTGLPNRRNFRNYIDVAFNNQQEEEMTLSIIMIDIDYFKHFNDTYGHEEGDRILSAVAAQLGSVLREPMEIVCRWGGEEFLYAALNKPEEDIRKTAESIRSKVAEIGGPTDQAETCDHVSVSLGIAAIKLSGREDVRRAIEMADRALYLAKNEGRNCIRTI</sequence>
<proteinExistence type="predicted"/>
<organism evidence="4 5">
    <name type="scientific">Papillibacter cinnamivorans DSM 12816</name>
    <dbReference type="NCBI Taxonomy" id="1122930"/>
    <lineage>
        <taxon>Bacteria</taxon>
        <taxon>Bacillati</taxon>
        <taxon>Bacillota</taxon>
        <taxon>Clostridia</taxon>
        <taxon>Eubacteriales</taxon>
        <taxon>Oscillospiraceae</taxon>
        <taxon>Papillibacter</taxon>
    </lineage>
</organism>
<dbReference type="AlphaFoldDB" id="A0A1W2BBA7"/>
<dbReference type="GO" id="GO:0005886">
    <property type="term" value="C:plasma membrane"/>
    <property type="evidence" value="ECO:0007669"/>
    <property type="project" value="TreeGrafter"/>
</dbReference>
<dbReference type="PROSITE" id="PS50887">
    <property type="entry name" value="GGDEF"/>
    <property type="match status" value="1"/>
</dbReference>
<dbReference type="STRING" id="1122930.SAMN02745168_2112"/>
<dbReference type="NCBIfam" id="TIGR00254">
    <property type="entry name" value="GGDEF"/>
    <property type="match status" value="1"/>
</dbReference>
<dbReference type="GO" id="GO:0052621">
    <property type="term" value="F:diguanylate cyclase activity"/>
    <property type="evidence" value="ECO:0007669"/>
    <property type="project" value="TreeGrafter"/>
</dbReference>
<feature type="transmembrane region" description="Helical" evidence="2">
    <location>
        <begin position="153"/>
        <end position="170"/>
    </location>
</feature>
<evidence type="ECO:0000313" key="4">
    <source>
        <dbReference type="EMBL" id="SMC70060.1"/>
    </source>
</evidence>
<evidence type="ECO:0000313" key="5">
    <source>
        <dbReference type="Proteomes" id="UP000192790"/>
    </source>
</evidence>
<feature type="transmembrane region" description="Helical" evidence="2">
    <location>
        <begin position="62"/>
        <end position="84"/>
    </location>
</feature>
<reference evidence="4 5" key="1">
    <citation type="submission" date="2017-04" db="EMBL/GenBank/DDBJ databases">
        <authorList>
            <person name="Afonso C.L."/>
            <person name="Miller P.J."/>
            <person name="Scott M.A."/>
            <person name="Spackman E."/>
            <person name="Goraichik I."/>
            <person name="Dimitrov K.M."/>
            <person name="Suarez D.L."/>
            <person name="Swayne D.E."/>
        </authorList>
    </citation>
    <scope>NUCLEOTIDE SEQUENCE [LARGE SCALE GENOMIC DNA]</scope>
    <source>
        <strain evidence="4 5">DSM 12816</strain>
    </source>
</reference>
<feature type="transmembrane region" description="Helical" evidence="2">
    <location>
        <begin position="128"/>
        <end position="146"/>
    </location>
</feature>
<dbReference type="Proteomes" id="UP000192790">
    <property type="component" value="Unassembled WGS sequence"/>
</dbReference>
<feature type="domain" description="GGDEF" evidence="3">
    <location>
        <begin position="274"/>
        <end position="409"/>
    </location>
</feature>
<feature type="transmembrane region" description="Helical" evidence="2">
    <location>
        <begin position="105"/>
        <end position="122"/>
    </location>
</feature>
<evidence type="ECO:0000259" key="3">
    <source>
        <dbReference type="PROSITE" id="PS50887"/>
    </source>
</evidence>
<dbReference type="FunFam" id="3.30.70.270:FF:000001">
    <property type="entry name" value="Diguanylate cyclase domain protein"/>
    <property type="match status" value="1"/>
</dbReference>
<protein>
    <submittedName>
        <fullName evidence="4">Diguanylate cyclase (GGDEF) domain-containing protein</fullName>
    </submittedName>
</protein>
<evidence type="ECO:0000256" key="1">
    <source>
        <dbReference type="SAM" id="Coils"/>
    </source>
</evidence>